<dbReference type="Gene3D" id="1.10.150.20">
    <property type="entry name" value="5' to 3' exonuclease, C-terminal subdomain"/>
    <property type="match status" value="1"/>
</dbReference>
<dbReference type="InterPro" id="IPR014001">
    <property type="entry name" value="Helicase_ATP-bd"/>
</dbReference>
<accession>A0ABW1Q8U7</accession>
<dbReference type="InterPro" id="IPR027417">
    <property type="entry name" value="P-loop_NTPase"/>
</dbReference>
<dbReference type="InterPro" id="IPR010995">
    <property type="entry name" value="DNA_repair_Rad51/TF_NusA_a-hlx"/>
</dbReference>
<keyword evidence="4" id="KW-0067">ATP-binding</keyword>
<dbReference type="CDD" id="cd18793">
    <property type="entry name" value="SF2_C_SNF"/>
    <property type="match status" value="1"/>
</dbReference>
<dbReference type="Gene3D" id="3.40.50.300">
    <property type="entry name" value="P-loop containing nucleotide triphosphate hydrolases"/>
    <property type="match status" value="1"/>
</dbReference>
<dbReference type="Pfam" id="PF00271">
    <property type="entry name" value="Helicase_C"/>
    <property type="match status" value="1"/>
</dbReference>
<feature type="domain" description="Helicase C-terminal" evidence="3">
    <location>
        <begin position="693"/>
        <end position="839"/>
    </location>
</feature>
<dbReference type="RefSeq" id="WP_376998640.1">
    <property type="nucleotide sequence ID" value="NZ_JBHSQE010000001.1"/>
</dbReference>
<dbReference type="Pfam" id="PF00176">
    <property type="entry name" value="SNF2-rel_dom"/>
    <property type="match status" value="1"/>
</dbReference>
<dbReference type="InterPro" id="IPR000330">
    <property type="entry name" value="SNF2_N"/>
</dbReference>
<keyword evidence="1 4" id="KW-0378">Hydrolase</keyword>
<dbReference type="EC" id="3.6.4.-" evidence="4"/>
<dbReference type="SUPFAM" id="SSF52540">
    <property type="entry name" value="P-loop containing nucleoside triphosphate hydrolases"/>
    <property type="match status" value="2"/>
</dbReference>
<organism evidence="4 5">
    <name type="scientific">Corynebacterium nasicanis</name>
    <dbReference type="NCBI Taxonomy" id="1448267"/>
    <lineage>
        <taxon>Bacteria</taxon>
        <taxon>Bacillati</taxon>
        <taxon>Actinomycetota</taxon>
        <taxon>Actinomycetes</taxon>
        <taxon>Mycobacteriales</taxon>
        <taxon>Corynebacteriaceae</taxon>
        <taxon>Corynebacterium</taxon>
    </lineage>
</organism>
<dbReference type="CDD" id="cd17919">
    <property type="entry name" value="DEXHc_Snf"/>
    <property type="match status" value="1"/>
</dbReference>
<dbReference type="Gene3D" id="3.40.50.10810">
    <property type="entry name" value="Tandem AAA-ATPase domain"/>
    <property type="match status" value="1"/>
</dbReference>
<dbReference type="GO" id="GO:0004386">
    <property type="term" value="F:helicase activity"/>
    <property type="evidence" value="ECO:0007669"/>
    <property type="project" value="UniProtKB-KW"/>
</dbReference>
<proteinExistence type="predicted"/>
<evidence type="ECO:0000259" key="2">
    <source>
        <dbReference type="PROSITE" id="PS51192"/>
    </source>
</evidence>
<evidence type="ECO:0000256" key="1">
    <source>
        <dbReference type="ARBA" id="ARBA00022801"/>
    </source>
</evidence>
<dbReference type="InterPro" id="IPR001650">
    <property type="entry name" value="Helicase_C-like"/>
</dbReference>
<feature type="domain" description="Helicase ATP-binding" evidence="2">
    <location>
        <begin position="454"/>
        <end position="610"/>
    </location>
</feature>
<keyword evidence="5" id="KW-1185">Reference proteome</keyword>
<evidence type="ECO:0000313" key="4">
    <source>
        <dbReference type="EMBL" id="MFC6145214.1"/>
    </source>
</evidence>
<dbReference type="Pfam" id="PF14520">
    <property type="entry name" value="HHH_5"/>
    <property type="match status" value="1"/>
</dbReference>
<dbReference type="SMART" id="SM00487">
    <property type="entry name" value="DEXDc"/>
    <property type="match status" value="1"/>
</dbReference>
<name>A0ABW1Q8U7_9CORY</name>
<gene>
    <name evidence="4" type="ORF">ACFPUZ_00100</name>
</gene>
<dbReference type="PANTHER" id="PTHR10799">
    <property type="entry name" value="SNF2/RAD54 HELICASE FAMILY"/>
    <property type="match status" value="1"/>
</dbReference>
<dbReference type="Proteomes" id="UP001596244">
    <property type="component" value="Unassembled WGS sequence"/>
</dbReference>
<dbReference type="SMART" id="SM00490">
    <property type="entry name" value="HELICc"/>
    <property type="match status" value="1"/>
</dbReference>
<dbReference type="GO" id="GO:0016787">
    <property type="term" value="F:hydrolase activity"/>
    <property type="evidence" value="ECO:0007669"/>
    <property type="project" value="UniProtKB-KW"/>
</dbReference>
<evidence type="ECO:0000259" key="3">
    <source>
        <dbReference type="PROSITE" id="PS51194"/>
    </source>
</evidence>
<keyword evidence="4" id="KW-0547">Nucleotide-binding</keyword>
<dbReference type="PROSITE" id="PS51192">
    <property type="entry name" value="HELICASE_ATP_BIND_1"/>
    <property type="match status" value="1"/>
</dbReference>
<evidence type="ECO:0000313" key="5">
    <source>
        <dbReference type="Proteomes" id="UP001596244"/>
    </source>
</evidence>
<sequence>MAEFTRPELDALLRQAAEVAERAARAQQLIDAPRTPPRAPGAVSLGFIMLPPGAVAWPPRFYALLEIDGLPNSWGRIRQFLSAAGVISLLRERAKDAAPSILGRIFAGGRIEQARAAARDLQARLQDHSFQALDAEVARYLELAELADLLQSRGVRLQPGGPADHLLPAVRTAVEKTLGAPGSTFVSHDAEAQSRVLARARALAQDPHSEPALRREAERLLDALTAERADLLLRQLPVDALKTATNERLRFTGLETIGVSTVADVLATPTGRLTQVPGIGETTARRLRAAAETLRQEAVGTHSTGIGDTPTAAATALVRLLAQFDQLTALDEIQRARRRRLLAAAERIPAAGGVWDVLVGEGPEWNEFLDDIAWADIHPELLAPARPVSVSGDSWSDYLSRPAHYQALLSTLLDLQVEGGEDLAADILARIRALRLDQTHLRDLHLRGYQSFGARFALVQEKVILGDDMGLGKTVQALAAAAHLHASGQRRTLVVCPASVLRNWEREARRFTDLPVYRAHGPERGEAVRAWESEGGICLLTYDGARTTTLAAPDFVVVDEAHFIKNPATGRTRAVRALLDAARYALLLSGTPLENRVSEFATLVSFVAPELVSTGMSEMAAADFRKRIAPAYLRRNQADVLDELPERLDQTDWIDLTPADERHYAAAVEEGNFMAMRRAAMTTPGSVPAKLERIQEIVEEAAEAGRRVLIFTYFLEVLDRLEAALGARVVGRLSGQVAPATRQSLIDDLGSAPAGSVLLAQITAGGTGLNIQAASVVILVEPQVKPSIEAQAIARAHRMGQTSTVLVHRLIGDDTVDERMVEMLAGKAQLFDAYARPSESAQVDDAVDVTEGQLAEAIIRAERERLGFGA</sequence>
<dbReference type="InterPro" id="IPR038718">
    <property type="entry name" value="SNF2-like_sf"/>
</dbReference>
<protein>
    <submittedName>
        <fullName evidence="4">DEAD/DEAH box helicase</fullName>
        <ecNumber evidence="4">3.6.4.-</ecNumber>
    </submittedName>
</protein>
<keyword evidence="4" id="KW-0347">Helicase</keyword>
<dbReference type="SMART" id="SM00278">
    <property type="entry name" value="HhH1"/>
    <property type="match status" value="2"/>
</dbReference>
<dbReference type="PROSITE" id="PS51194">
    <property type="entry name" value="HELICASE_CTER"/>
    <property type="match status" value="1"/>
</dbReference>
<dbReference type="InterPro" id="IPR049730">
    <property type="entry name" value="SNF2/RAD54-like_C"/>
</dbReference>
<comment type="caution">
    <text evidence="4">The sequence shown here is derived from an EMBL/GenBank/DDBJ whole genome shotgun (WGS) entry which is preliminary data.</text>
</comment>
<reference evidence="5" key="1">
    <citation type="journal article" date="2019" name="Int. J. Syst. Evol. Microbiol.">
        <title>The Global Catalogue of Microorganisms (GCM) 10K type strain sequencing project: providing services to taxonomists for standard genome sequencing and annotation.</title>
        <authorList>
            <consortium name="The Broad Institute Genomics Platform"/>
            <consortium name="The Broad Institute Genome Sequencing Center for Infectious Disease"/>
            <person name="Wu L."/>
            <person name="Ma J."/>
        </authorList>
    </citation>
    <scope>NUCLEOTIDE SEQUENCE [LARGE SCALE GENOMIC DNA]</scope>
    <source>
        <strain evidence="5">CCUG 51943</strain>
    </source>
</reference>
<dbReference type="EMBL" id="JBHSQE010000001">
    <property type="protein sequence ID" value="MFC6145214.1"/>
    <property type="molecule type" value="Genomic_DNA"/>
</dbReference>
<dbReference type="SUPFAM" id="SSF47794">
    <property type="entry name" value="Rad51 N-terminal domain-like"/>
    <property type="match status" value="1"/>
</dbReference>
<dbReference type="InterPro" id="IPR003583">
    <property type="entry name" value="Hlx-hairpin-Hlx_DNA-bd_motif"/>
</dbReference>